<dbReference type="GO" id="GO:0009736">
    <property type="term" value="P:cytokinin-activated signaling pathway"/>
    <property type="evidence" value="ECO:0007669"/>
    <property type="project" value="TreeGrafter"/>
</dbReference>
<feature type="chain" id="PRO_5019572527" description="C2H2-type domain-containing protein" evidence="2">
    <location>
        <begin position="26"/>
        <end position="195"/>
    </location>
</feature>
<evidence type="ECO:0000256" key="2">
    <source>
        <dbReference type="SAM" id="SignalP"/>
    </source>
</evidence>
<dbReference type="PANTHER" id="PTHR46353:SF23">
    <property type="entry name" value="C2H2 ZINC FINGER-CONTAINING PROTEIN-RELATED"/>
    <property type="match status" value="1"/>
</dbReference>
<reference evidence="3 4" key="1">
    <citation type="journal article" date="2014" name="Agronomy (Basel)">
        <title>A Draft Genome Sequence for Ensete ventricosum, the Drought-Tolerant Tree Against Hunger.</title>
        <authorList>
            <person name="Harrison J."/>
            <person name="Moore K.A."/>
            <person name="Paszkiewicz K."/>
            <person name="Jones T."/>
            <person name="Grant M."/>
            <person name="Ambacheew D."/>
            <person name="Muzemil S."/>
            <person name="Studholme D.J."/>
        </authorList>
    </citation>
    <scope>NUCLEOTIDE SEQUENCE [LARGE SCALE GENOMIC DNA]</scope>
</reference>
<dbReference type="GO" id="GO:0005634">
    <property type="term" value="C:nucleus"/>
    <property type="evidence" value="ECO:0007669"/>
    <property type="project" value="TreeGrafter"/>
</dbReference>
<accession>A0A427AK30</accession>
<organism evidence="3 4">
    <name type="scientific">Ensete ventricosum</name>
    <name type="common">Abyssinian banana</name>
    <name type="synonym">Musa ensete</name>
    <dbReference type="NCBI Taxonomy" id="4639"/>
    <lineage>
        <taxon>Eukaryota</taxon>
        <taxon>Viridiplantae</taxon>
        <taxon>Streptophyta</taxon>
        <taxon>Embryophyta</taxon>
        <taxon>Tracheophyta</taxon>
        <taxon>Spermatophyta</taxon>
        <taxon>Magnoliopsida</taxon>
        <taxon>Liliopsida</taxon>
        <taxon>Zingiberales</taxon>
        <taxon>Musaceae</taxon>
        <taxon>Ensete</taxon>
    </lineage>
</organism>
<feature type="region of interest" description="Disordered" evidence="1">
    <location>
        <begin position="103"/>
        <end position="130"/>
    </location>
</feature>
<dbReference type="PANTHER" id="PTHR46353">
    <property type="entry name" value="ZINC FINGER PROTEIN 5"/>
    <property type="match status" value="1"/>
</dbReference>
<dbReference type="EMBL" id="AMZH03002145">
    <property type="protein sequence ID" value="RRT76618.1"/>
    <property type="molecule type" value="Genomic_DNA"/>
</dbReference>
<evidence type="ECO:0000313" key="4">
    <source>
        <dbReference type="Proteomes" id="UP000287651"/>
    </source>
</evidence>
<dbReference type="GO" id="GO:0003700">
    <property type="term" value="F:DNA-binding transcription factor activity"/>
    <property type="evidence" value="ECO:0007669"/>
    <property type="project" value="TreeGrafter"/>
</dbReference>
<sequence length="195" mass="21835">MHPSPASLCTSSLSGVMLILHGLAPHETPTNCTSRRRNNISTNHSVHCRRAPTKHPTISDTHRTSPLCISYRRLQQIGKEIEGIQCQAKGTTSPQLKLFGFHVSDNDNPNPDNGSDDRRAAIGSPSFVASNGEDGRKYECQYQCQEFANSQGLCSHQNTHKEQQQMKRAQLHHHHATSDHRSPHGTLYHQYEILI</sequence>
<name>A0A427AK30_ENSVE</name>
<evidence type="ECO:0008006" key="5">
    <source>
        <dbReference type="Google" id="ProtNLM"/>
    </source>
</evidence>
<dbReference type="GO" id="GO:0000976">
    <property type="term" value="F:transcription cis-regulatory region binding"/>
    <property type="evidence" value="ECO:0007669"/>
    <property type="project" value="TreeGrafter"/>
</dbReference>
<dbReference type="Proteomes" id="UP000287651">
    <property type="component" value="Unassembled WGS sequence"/>
</dbReference>
<dbReference type="GO" id="GO:0010090">
    <property type="term" value="P:trichome morphogenesis"/>
    <property type="evidence" value="ECO:0007669"/>
    <property type="project" value="InterPro"/>
</dbReference>
<comment type="caution">
    <text evidence="3">The sequence shown here is derived from an EMBL/GenBank/DDBJ whole genome shotgun (WGS) entry which is preliminary data.</text>
</comment>
<gene>
    <name evidence="3" type="ORF">B296_00029827</name>
</gene>
<keyword evidence="2" id="KW-0732">Signal</keyword>
<evidence type="ECO:0000256" key="1">
    <source>
        <dbReference type="SAM" id="MobiDB-lite"/>
    </source>
</evidence>
<dbReference type="AlphaFoldDB" id="A0A427AK30"/>
<proteinExistence type="predicted"/>
<feature type="signal peptide" evidence="2">
    <location>
        <begin position="1"/>
        <end position="25"/>
    </location>
</feature>
<dbReference type="GO" id="GO:0009740">
    <property type="term" value="P:gibberellic acid mediated signaling pathway"/>
    <property type="evidence" value="ECO:0007669"/>
    <property type="project" value="TreeGrafter"/>
</dbReference>
<dbReference type="InterPro" id="IPR044299">
    <property type="entry name" value="GIS3/ZFP5/ZFP6"/>
</dbReference>
<evidence type="ECO:0000313" key="3">
    <source>
        <dbReference type="EMBL" id="RRT76618.1"/>
    </source>
</evidence>
<protein>
    <recommendedName>
        <fullName evidence="5">C2H2-type domain-containing protein</fullName>
    </recommendedName>
</protein>
<feature type="region of interest" description="Disordered" evidence="1">
    <location>
        <begin position="157"/>
        <end position="185"/>
    </location>
</feature>